<dbReference type="GeneID" id="301307615"/>
<keyword evidence="1" id="KW-0472">Membrane</keyword>
<proteinExistence type="predicted"/>
<accession>A0A0D0WQL5</accession>
<keyword evidence="1" id="KW-1133">Transmembrane helix</keyword>
<name>A0A0D0WQL5_9ACTN</name>
<gene>
    <name evidence="2" type="ORF">TK50_26685</name>
</gene>
<dbReference type="AlphaFoldDB" id="A0A0D0WQL5"/>
<feature type="transmembrane region" description="Helical" evidence="1">
    <location>
        <begin position="20"/>
        <end position="44"/>
    </location>
</feature>
<evidence type="ECO:0000256" key="1">
    <source>
        <dbReference type="SAM" id="Phobius"/>
    </source>
</evidence>
<dbReference type="EMBL" id="JXSX01000003">
    <property type="protein sequence ID" value="KIR61296.1"/>
    <property type="molecule type" value="Genomic_DNA"/>
</dbReference>
<comment type="caution">
    <text evidence="2">The sequence shown here is derived from an EMBL/GenBank/DDBJ whole genome shotgun (WGS) entry which is preliminary data.</text>
</comment>
<protein>
    <submittedName>
        <fullName evidence="2">Uncharacterized protein</fullName>
    </submittedName>
</protein>
<keyword evidence="3" id="KW-1185">Reference proteome</keyword>
<reference evidence="2 3" key="1">
    <citation type="submission" date="2015-01" db="EMBL/GenBank/DDBJ databases">
        <title>Sequencing and annotation of Micromonospora carbonacea strain JXNU-1 genome.</title>
        <authorList>
            <person name="Long Z."/>
            <person name="Huang Y."/>
            <person name="Jiang Y."/>
        </authorList>
    </citation>
    <scope>NUCLEOTIDE SEQUENCE [LARGE SCALE GENOMIC DNA]</scope>
    <source>
        <strain evidence="2 3">JXNU-1</strain>
    </source>
</reference>
<feature type="transmembrane region" description="Helical" evidence="1">
    <location>
        <begin position="56"/>
        <end position="78"/>
    </location>
</feature>
<keyword evidence="1" id="KW-0812">Transmembrane</keyword>
<evidence type="ECO:0000313" key="3">
    <source>
        <dbReference type="Proteomes" id="UP000032254"/>
    </source>
</evidence>
<sequence length="88" mass="9760">MATIRDLEAAAKRAKNRMLIVWAGRGLLWLATLFFAVGTVVAVVSTLTDSWPESGTAYAVGGTLFYTVPFVGLLWWTVRDAQRLRTKE</sequence>
<organism evidence="2 3">
    <name type="scientific">Micromonospora haikouensis</name>
    <dbReference type="NCBI Taxonomy" id="686309"/>
    <lineage>
        <taxon>Bacteria</taxon>
        <taxon>Bacillati</taxon>
        <taxon>Actinomycetota</taxon>
        <taxon>Actinomycetes</taxon>
        <taxon>Micromonosporales</taxon>
        <taxon>Micromonosporaceae</taxon>
        <taxon>Micromonospora</taxon>
    </lineage>
</organism>
<evidence type="ECO:0000313" key="2">
    <source>
        <dbReference type="EMBL" id="KIR61296.1"/>
    </source>
</evidence>
<dbReference type="PATRIC" id="fig|47853.6.peg.5586"/>
<dbReference type="Proteomes" id="UP000032254">
    <property type="component" value="Unassembled WGS sequence"/>
</dbReference>
<dbReference type="RefSeq" id="WP_043968113.1">
    <property type="nucleotide sequence ID" value="NZ_JXSX01000003.1"/>
</dbReference>